<accession>A0A662DJH2</accession>
<dbReference type="PANTHER" id="PTHR18964">
    <property type="entry name" value="ROK (REPRESSOR, ORF, KINASE) FAMILY"/>
    <property type="match status" value="1"/>
</dbReference>
<proteinExistence type="inferred from homology"/>
<dbReference type="AlphaFoldDB" id="A0A662DJH2"/>
<dbReference type="InterPro" id="IPR000600">
    <property type="entry name" value="ROK"/>
</dbReference>
<dbReference type="InterPro" id="IPR036390">
    <property type="entry name" value="WH_DNA-bd_sf"/>
</dbReference>
<dbReference type="EMBL" id="QMQB01000027">
    <property type="protein sequence ID" value="RLE14667.1"/>
    <property type="molecule type" value="Genomic_DNA"/>
</dbReference>
<dbReference type="InterPro" id="IPR036388">
    <property type="entry name" value="WH-like_DNA-bd_sf"/>
</dbReference>
<evidence type="ECO:0000313" key="4">
    <source>
        <dbReference type="Proteomes" id="UP000267654"/>
    </source>
</evidence>
<dbReference type="InterPro" id="IPR043129">
    <property type="entry name" value="ATPase_NBD"/>
</dbReference>
<dbReference type="Gene3D" id="3.30.420.40">
    <property type="match status" value="2"/>
</dbReference>
<comment type="caution">
    <text evidence="3">The sequence shown here is derived from an EMBL/GenBank/DDBJ whole genome shotgun (WGS) entry which is preliminary data.</text>
</comment>
<organism evidence="3 4">
    <name type="scientific">Aerophobetes bacterium</name>
    <dbReference type="NCBI Taxonomy" id="2030807"/>
    <lineage>
        <taxon>Bacteria</taxon>
        <taxon>Candidatus Aerophobota</taxon>
    </lineage>
</organism>
<evidence type="ECO:0000259" key="2">
    <source>
        <dbReference type="Pfam" id="PF12802"/>
    </source>
</evidence>
<evidence type="ECO:0000313" key="3">
    <source>
        <dbReference type="EMBL" id="RLE14667.1"/>
    </source>
</evidence>
<protein>
    <submittedName>
        <fullName evidence="3">ROK family transcriptional regulator</fullName>
    </submittedName>
</protein>
<reference evidence="3 4" key="1">
    <citation type="submission" date="2018-06" db="EMBL/GenBank/DDBJ databases">
        <title>Extensive metabolic versatility and redundancy in microbially diverse, dynamic hydrothermal sediments.</title>
        <authorList>
            <person name="Dombrowski N."/>
            <person name="Teske A."/>
            <person name="Baker B.J."/>
        </authorList>
    </citation>
    <scope>NUCLEOTIDE SEQUENCE [LARGE SCALE GENOMIC DNA]</scope>
    <source>
        <strain evidence="3">B19_G9</strain>
    </source>
</reference>
<dbReference type="GO" id="GO:0003700">
    <property type="term" value="F:DNA-binding transcription factor activity"/>
    <property type="evidence" value="ECO:0007669"/>
    <property type="project" value="InterPro"/>
</dbReference>
<sequence length="247" mass="26828">MDTNLEKVVNLGKKVKSISNQGTNIAALKRQNQSLVLSIIKEYGPISRVAIARETGLTKSAISKVVGNLIRVGLVEEAGTDDTFVGRKPVTLRLSTNNYFVVGVGVERAKISVGIANLEGNIIARKTTSLRKDDTQRIILRKIVNLIYQITKYSNVEMKKIIGIGIGSPGPLYAHSGIILSPPNFPGWHDVPLKKLIREEFKIPVFIDNDANVAALAEKWFGNGKGIDNFIFLLLDVGIGAGIVING</sequence>
<comment type="similarity">
    <text evidence="1">Belongs to the ROK (NagC/XylR) family.</text>
</comment>
<dbReference type="Gene3D" id="1.10.10.10">
    <property type="entry name" value="Winged helix-like DNA-binding domain superfamily/Winged helix DNA-binding domain"/>
    <property type="match status" value="1"/>
</dbReference>
<dbReference type="InterPro" id="IPR000835">
    <property type="entry name" value="HTH_MarR-typ"/>
</dbReference>
<dbReference type="Proteomes" id="UP000267654">
    <property type="component" value="Unassembled WGS sequence"/>
</dbReference>
<evidence type="ECO:0000256" key="1">
    <source>
        <dbReference type="ARBA" id="ARBA00006479"/>
    </source>
</evidence>
<gene>
    <name evidence="3" type="ORF">DRI96_01080</name>
</gene>
<dbReference type="SUPFAM" id="SSF53067">
    <property type="entry name" value="Actin-like ATPase domain"/>
    <property type="match status" value="1"/>
</dbReference>
<name>A0A662DJH2_UNCAE</name>
<dbReference type="Pfam" id="PF00480">
    <property type="entry name" value="ROK"/>
    <property type="match status" value="1"/>
</dbReference>
<dbReference type="SUPFAM" id="SSF46785">
    <property type="entry name" value="Winged helix' DNA-binding domain"/>
    <property type="match status" value="1"/>
</dbReference>
<feature type="domain" description="HTH marR-type" evidence="2">
    <location>
        <begin position="30"/>
        <end position="79"/>
    </location>
</feature>
<feature type="non-terminal residue" evidence="3">
    <location>
        <position position="247"/>
    </location>
</feature>
<dbReference type="PANTHER" id="PTHR18964:SF149">
    <property type="entry name" value="BIFUNCTIONAL UDP-N-ACETYLGLUCOSAMINE 2-EPIMERASE_N-ACETYLMANNOSAMINE KINASE"/>
    <property type="match status" value="1"/>
</dbReference>
<dbReference type="Pfam" id="PF12802">
    <property type="entry name" value="MarR_2"/>
    <property type="match status" value="1"/>
</dbReference>